<keyword evidence="9 11" id="KW-0472">Membrane</keyword>
<evidence type="ECO:0000256" key="7">
    <source>
        <dbReference type="ARBA" id="ARBA00022989"/>
    </source>
</evidence>
<evidence type="ECO:0000256" key="9">
    <source>
        <dbReference type="ARBA" id="ARBA00023136"/>
    </source>
</evidence>
<proteinExistence type="inferred from homology"/>
<sequence length="205" mass="21662">MPTRAEEAALVRRGLALAWLIVVWDVLEGGVAVTAGLAAQSIALVGFGIDSAIEVFAAAVVIWQLRGGAQARMRPALRLIALSFYVLAAYVAFESARDLITQDKAGESLVGVILNIVALAVMVPVAIAQQRTGRALGNPVLSAQANETWLSNYLSLSLLAGLGLNITVGWWWADPLVALIVAGLAAKSGHEAWEESRSHRPADTD</sequence>
<dbReference type="InterPro" id="IPR026765">
    <property type="entry name" value="Tmem163"/>
</dbReference>
<reference evidence="14" key="1">
    <citation type="journal article" date="2019" name="Int. J. Syst. Evol. Microbiol.">
        <title>The Global Catalogue of Microorganisms (GCM) 10K type strain sequencing project: providing services to taxonomists for standard genome sequencing and annotation.</title>
        <authorList>
            <consortium name="The Broad Institute Genomics Platform"/>
            <consortium name="The Broad Institute Genome Sequencing Center for Infectious Disease"/>
            <person name="Wu L."/>
            <person name="Ma J."/>
        </authorList>
    </citation>
    <scope>NUCLEOTIDE SEQUENCE [LARGE SCALE GENOMIC DNA]</scope>
    <source>
        <strain evidence="14">JCM 9381</strain>
    </source>
</reference>
<evidence type="ECO:0000256" key="8">
    <source>
        <dbReference type="ARBA" id="ARBA00023018"/>
    </source>
</evidence>
<organism evidence="13 14">
    <name type="scientific">Streptomyces labedae</name>
    <dbReference type="NCBI Taxonomy" id="285569"/>
    <lineage>
        <taxon>Bacteria</taxon>
        <taxon>Bacillati</taxon>
        <taxon>Actinomycetota</taxon>
        <taxon>Actinomycetes</taxon>
        <taxon>Kitasatosporales</taxon>
        <taxon>Streptomycetaceae</taxon>
        <taxon>Streptomyces</taxon>
    </lineage>
</organism>
<feature type="transmembrane region" description="Helical" evidence="11">
    <location>
        <begin position="75"/>
        <end position="93"/>
    </location>
</feature>
<evidence type="ECO:0000313" key="14">
    <source>
        <dbReference type="Proteomes" id="UP001500728"/>
    </source>
</evidence>
<keyword evidence="6" id="KW-0862">Zinc</keyword>
<evidence type="ECO:0000256" key="3">
    <source>
        <dbReference type="ARBA" id="ARBA00008731"/>
    </source>
</evidence>
<evidence type="ECO:0000256" key="10">
    <source>
        <dbReference type="ARBA" id="ARBA00023329"/>
    </source>
</evidence>
<feature type="transmembrane region" description="Helical" evidence="11">
    <location>
        <begin position="42"/>
        <end position="63"/>
    </location>
</feature>
<feature type="domain" description="Cation efflux protein transmembrane" evidence="12">
    <location>
        <begin position="31"/>
        <end position="191"/>
    </location>
</feature>
<dbReference type="EMBL" id="BAAAUW010000001">
    <property type="protein sequence ID" value="GAA3245869.1"/>
    <property type="molecule type" value="Genomic_DNA"/>
</dbReference>
<dbReference type="RefSeq" id="WP_346150396.1">
    <property type="nucleotide sequence ID" value="NZ_BAAAUW010000001.1"/>
</dbReference>
<protein>
    <submittedName>
        <fullName evidence="13">Cation transporter</fullName>
    </submittedName>
</protein>
<evidence type="ECO:0000256" key="6">
    <source>
        <dbReference type="ARBA" id="ARBA00022833"/>
    </source>
</evidence>
<evidence type="ECO:0000256" key="4">
    <source>
        <dbReference type="ARBA" id="ARBA00022692"/>
    </source>
</evidence>
<accession>A0ABP6QPY0</accession>
<dbReference type="InterPro" id="IPR058533">
    <property type="entry name" value="Cation_efflux_TM"/>
</dbReference>
<feature type="transmembrane region" description="Helical" evidence="11">
    <location>
        <begin position="108"/>
        <end position="128"/>
    </location>
</feature>
<keyword evidence="4 11" id="KW-0812">Transmembrane</keyword>
<dbReference type="PANTHER" id="PTHR31937:SF2">
    <property type="entry name" value="TRANSMEMBRANE PROTEIN 163"/>
    <property type="match status" value="1"/>
</dbReference>
<dbReference type="Gene3D" id="1.20.1510.10">
    <property type="entry name" value="Cation efflux protein transmembrane domain"/>
    <property type="match status" value="1"/>
</dbReference>
<keyword evidence="14" id="KW-1185">Reference proteome</keyword>
<dbReference type="Pfam" id="PF01545">
    <property type="entry name" value="Cation_efflux"/>
    <property type="match status" value="1"/>
</dbReference>
<evidence type="ECO:0000256" key="2">
    <source>
        <dbReference type="ARBA" id="ARBA00004644"/>
    </source>
</evidence>
<dbReference type="InterPro" id="IPR027469">
    <property type="entry name" value="Cation_efflux_TMD_sf"/>
</dbReference>
<evidence type="ECO:0000256" key="5">
    <source>
        <dbReference type="ARBA" id="ARBA00022753"/>
    </source>
</evidence>
<evidence type="ECO:0000313" key="13">
    <source>
        <dbReference type="EMBL" id="GAA3245869.1"/>
    </source>
</evidence>
<dbReference type="Proteomes" id="UP001500728">
    <property type="component" value="Unassembled WGS sequence"/>
</dbReference>
<evidence type="ECO:0000259" key="12">
    <source>
        <dbReference type="Pfam" id="PF01545"/>
    </source>
</evidence>
<comment type="subcellular location">
    <subcellularLocation>
        <location evidence="2">Cytoplasmic vesicle</location>
        <location evidence="2">Secretory vesicle</location>
        <location evidence="2">Synaptic vesicle membrane</location>
        <topology evidence="2">Multi-pass membrane protein</topology>
    </subcellularLocation>
    <subcellularLocation>
        <location evidence="1">Early endosome membrane</location>
    </subcellularLocation>
</comment>
<feature type="transmembrane region" description="Helical" evidence="11">
    <location>
        <begin position="14"/>
        <end position="36"/>
    </location>
</feature>
<comment type="caution">
    <text evidence="13">The sequence shown here is derived from an EMBL/GenBank/DDBJ whole genome shotgun (WGS) entry which is preliminary data.</text>
</comment>
<gene>
    <name evidence="13" type="ORF">GCM10010469_01330</name>
</gene>
<evidence type="ECO:0000256" key="1">
    <source>
        <dbReference type="ARBA" id="ARBA00004146"/>
    </source>
</evidence>
<feature type="transmembrane region" description="Helical" evidence="11">
    <location>
        <begin position="149"/>
        <end position="173"/>
    </location>
</feature>
<evidence type="ECO:0000256" key="11">
    <source>
        <dbReference type="SAM" id="Phobius"/>
    </source>
</evidence>
<keyword evidence="7 11" id="KW-1133">Transmembrane helix</keyword>
<comment type="similarity">
    <text evidence="3">Belongs to the TMEM163 family.</text>
</comment>
<keyword evidence="5" id="KW-0967">Endosome</keyword>
<keyword evidence="10" id="KW-0968">Cytoplasmic vesicle</keyword>
<dbReference type="SUPFAM" id="SSF161111">
    <property type="entry name" value="Cation efflux protein transmembrane domain-like"/>
    <property type="match status" value="1"/>
</dbReference>
<dbReference type="PANTHER" id="PTHR31937">
    <property type="entry name" value="TRANSMEMBRANE PROTEIN 163"/>
    <property type="match status" value="1"/>
</dbReference>
<name>A0ABP6QPY0_9ACTN</name>
<keyword evidence="8" id="KW-0770">Synapse</keyword>